<proteinExistence type="predicted"/>
<evidence type="ECO:0000313" key="1">
    <source>
        <dbReference type="EMBL" id="RQP22287.1"/>
    </source>
</evidence>
<comment type="caution">
    <text evidence="1">The sequence shown here is derived from an EMBL/GenBank/DDBJ whole genome shotgun (WGS) entry which is preliminary data.</text>
</comment>
<gene>
    <name evidence="1" type="ORF">DZC73_24775</name>
</gene>
<reference evidence="1 2" key="2">
    <citation type="submission" date="2018-12" db="EMBL/GenBank/DDBJ databases">
        <title>Rhizobacter gummiphilus sp. nov., a rubber-degrading bacterium isolated from the soil of a botanical garden in Japan.</title>
        <authorList>
            <person name="Shunsuke S.S."/>
        </authorList>
    </citation>
    <scope>NUCLEOTIDE SEQUENCE [LARGE SCALE GENOMIC DNA]</scope>
    <source>
        <strain evidence="1 2">S-16</strain>
    </source>
</reference>
<protein>
    <recommendedName>
        <fullName evidence="3">DUF1579 domain-containing protein</fullName>
    </recommendedName>
</protein>
<reference evidence="1 2" key="1">
    <citation type="submission" date="2018-08" db="EMBL/GenBank/DDBJ databases">
        <authorList>
            <person name="Khan S.A."/>
            <person name="Jeon C.O."/>
            <person name="Chun B.H."/>
            <person name="Jeong S.E."/>
        </authorList>
    </citation>
    <scope>NUCLEOTIDE SEQUENCE [LARGE SCALE GENOMIC DNA]</scope>
    <source>
        <strain evidence="1 2">S-16</strain>
    </source>
</reference>
<dbReference type="EMBL" id="QUSW01000008">
    <property type="protein sequence ID" value="RQP22287.1"/>
    <property type="molecule type" value="Genomic_DNA"/>
</dbReference>
<name>A0A3N7HJQ0_9BURK</name>
<dbReference type="AlphaFoldDB" id="A0A3N7HJQ0"/>
<dbReference type="Proteomes" id="UP000267464">
    <property type="component" value="Unassembled WGS sequence"/>
</dbReference>
<dbReference type="OrthoDB" id="9814791at2"/>
<organism evidence="1 2">
    <name type="scientific">Piscinibacter terrae</name>
    <dbReference type="NCBI Taxonomy" id="2496871"/>
    <lineage>
        <taxon>Bacteria</taxon>
        <taxon>Pseudomonadati</taxon>
        <taxon>Pseudomonadota</taxon>
        <taxon>Betaproteobacteria</taxon>
        <taxon>Burkholderiales</taxon>
        <taxon>Sphaerotilaceae</taxon>
        <taxon>Piscinibacter</taxon>
    </lineage>
</organism>
<accession>A0A3N7HJQ0</accession>
<evidence type="ECO:0000313" key="2">
    <source>
        <dbReference type="Proteomes" id="UP000267464"/>
    </source>
</evidence>
<evidence type="ECO:0008006" key="3">
    <source>
        <dbReference type="Google" id="ProtNLM"/>
    </source>
</evidence>
<sequence>MPVDAASAADNDGRHDFDFAHGRWTIHNRKMVKALTDKPQWEEWDASVHCWPTLGGMGNQDEFTTPTRPGVVANSLRFFNPKTRLWSIYWVDSRNPVLDPPVVGRFEGGTGIFEGPDTYDGKPIVVRYTWSRTTTEHPRWEQAFSTDGGKTWETNWVMDMTRVGAL</sequence>
<keyword evidence="2" id="KW-1185">Reference proteome</keyword>